<gene>
    <name evidence="2" type="ORF">D5396_21820</name>
</gene>
<feature type="signal peptide" evidence="1">
    <location>
        <begin position="1"/>
        <end position="25"/>
    </location>
</feature>
<accession>A0ABX9NVS0</accession>
<dbReference type="InterPro" id="IPR021675">
    <property type="entry name" value="DUF3261"/>
</dbReference>
<evidence type="ECO:0000313" key="3">
    <source>
        <dbReference type="Proteomes" id="UP000284119"/>
    </source>
</evidence>
<sequence>MTRFTFPALAFLMLALSGCATPPPAQTLPQAWLKPGVQVKLPSPQLATPVNQQQLLTATVKGKQQSLLVLLNADGKSLQLAGLSPLGIRLFKVVYDQQGIHTEQAIKIDGLPPANQVLADIMFSYWPAESWQPLLPSGWQLKDEPLRRTLLDNHGNTITRIDYLPKGSTRQPVSIAQQAFHYQITIQNVGD</sequence>
<feature type="chain" id="PRO_5045973873" evidence="1">
    <location>
        <begin position="26"/>
        <end position="191"/>
    </location>
</feature>
<keyword evidence="1" id="KW-0732">Signal</keyword>
<dbReference type="RefSeq" id="WP_112169123.1">
    <property type="nucleotide sequence ID" value="NZ_JBFUVM010000001.1"/>
</dbReference>
<dbReference type="Pfam" id="PF11659">
    <property type="entry name" value="DUF3261"/>
    <property type="match status" value="1"/>
</dbReference>
<keyword evidence="3" id="KW-1185">Reference proteome</keyword>
<dbReference type="EMBL" id="RAHG01000019">
    <property type="protein sequence ID" value="RJT09195.1"/>
    <property type="molecule type" value="Genomic_DNA"/>
</dbReference>
<evidence type="ECO:0000256" key="1">
    <source>
        <dbReference type="SAM" id="SignalP"/>
    </source>
</evidence>
<dbReference type="PROSITE" id="PS51257">
    <property type="entry name" value="PROKAR_LIPOPROTEIN"/>
    <property type="match status" value="1"/>
</dbReference>
<protein>
    <submittedName>
        <fullName evidence="2">DUF3261 domain-containing protein</fullName>
    </submittedName>
</protein>
<name>A0ABX9NVS0_9GAMM</name>
<dbReference type="Proteomes" id="UP000284119">
    <property type="component" value="Unassembled WGS sequence"/>
</dbReference>
<comment type="caution">
    <text evidence="2">The sequence shown here is derived from an EMBL/GenBank/DDBJ whole genome shotgun (WGS) entry which is preliminary data.</text>
</comment>
<organism evidence="2 3">
    <name type="scientific">Rahnella inusitata</name>
    <dbReference type="NCBI Taxonomy" id="58169"/>
    <lineage>
        <taxon>Bacteria</taxon>
        <taxon>Pseudomonadati</taxon>
        <taxon>Pseudomonadota</taxon>
        <taxon>Gammaproteobacteria</taxon>
        <taxon>Enterobacterales</taxon>
        <taxon>Yersiniaceae</taxon>
        <taxon>Rahnella</taxon>
    </lineage>
</organism>
<proteinExistence type="predicted"/>
<evidence type="ECO:0000313" key="2">
    <source>
        <dbReference type="EMBL" id="RJT09195.1"/>
    </source>
</evidence>
<reference evidence="2 3" key="1">
    <citation type="submission" date="2018-09" db="EMBL/GenBank/DDBJ databases">
        <authorList>
            <person name="Le Fleche-Mateos A."/>
        </authorList>
    </citation>
    <scope>NUCLEOTIDE SEQUENCE [LARGE SCALE GENOMIC DNA]</scope>
    <source>
        <strain evidence="2 3">DSM 30078</strain>
    </source>
</reference>